<gene>
    <name evidence="3" type="primary">GAGJ</name>
</gene>
<feature type="region of interest" description="Disordered" evidence="1">
    <location>
        <begin position="120"/>
        <end position="171"/>
    </location>
</feature>
<name>A0A034WL95_BACDO</name>
<protein>
    <submittedName>
        <fullName evidence="3">Nucleic-acid-binding protein from mobile element jockey</fullName>
    </submittedName>
</protein>
<dbReference type="OrthoDB" id="8050225at2759"/>
<dbReference type="InterPro" id="IPR006579">
    <property type="entry name" value="Pre_C2HC_dom"/>
</dbReference>
<evidence type="ECO:0000256" key="1">
    <source>
        <dbReference type="SAM" id="MobiDB-lite"/>
    </source>
</evidence>
<evidence type="ECO:0000259" key="2">
    <source>
        <dbReference type="SMART" id="SM00596"/>
    </source>
</evidence>
<dbReference type="AlphaFoldDB" id="A0A034WL95"/>
<sequence length="345" mass="39086">SMIMSQSDIRAQRQREQDARRLSVQRNNAYFSIRSQSDSESAKSNSSSTLQPPPNLKVRSCSMSTIPTPELVMADVLQVEVGACSDSGNKAQDKKTQTPKKVAIQTGMDRYITIKRKLSPQKSTNAKQKISRGNASEPLSTNRFALLSDNVDGESNKTPESPTKVTKPPPIYVREENSGALVKIFTELIGNNNFHIVPLSKGNIRETKVQIYSEHNFRTLSKYLNEKKIKFYTYQLKSARGLQVVIKGIEPSVEPMEIHEALKDHGFNPKNVANIFNKKKIPQPMFKVELEPENKQLGKNCVHPIYKLQYLLHRRITVEEPHKRNGPVQCTNCQEYGHTRSYCTL</sequence>
<feature type="compositionally biased region" description="Polar residues" evidence="1">
    <location>
        <begin position="24"/>
        <end position="34"/>
    </location>
</feature>
<feature type="domain" description="Pre-C2HC" evidence="2">
    <location>
        <begin position="255"/>
        <end position="328"/>
    </location>
</feature>
<dbReference type="Pfam" id="PF07530">
    <property type="entry name" value="PRE_C2HC"/>
    <property type="match status" value="1"/>
</dbReference>
<feature type="non-terminal residue" evidence="3">
    <location>
        <position position="1"/>
    </location>
</feature>
<feature type="region of interest" description="Disordered" evidence="1">
    <location>
        <begin position="1"/>
        <end position="57"/>
    </location>
</feature>
<feature type="compositionally biased region" description="Low complexity" evidence="1">
    <location>
        <begin position="35"/>
        <end position="48"/>
    </location>
</feature>
<feature type="non-terminal residue" evidence="3">
    <location>
        <position position="345"/>
    </location>
</feature>
<feature type="compositionally biased region" description="Basic and acidic residues" evidence="1">
    <location>
        <begin position="10"/>
        <end position="21"/>
    </location>
</feature>
<accession>A0A034WL95</accession>
<evidence type="ECO:0000313" key="3">
    <source>
        <dbReference type="EMBL" id="JAC55122.1"/>
    </source>
</evidence>
<dbReference type="EMBL" id="GAKP01003830">
    <property type="protein sequence ID" value="JAC55122.1"/>
    <property type="molecule type" value="Transcribed_RNA"/>
</dbReference>
<dbReference type="SMART" id="SM00596">
    <property type="entry name" value="PRE_C2HC"/>
    <property type="match status" value="1"/>
</dbReference>
<organism evidence="3">
    <name type="scientific">Bactrocera dorsalis</name>
    <name type="common">Oriental fruit fly</name>
    <name type="synonym">Dacus dorsalis</name>
    <dbReference type="NCBI Taxonomy" id="27457"/>
    <lineage>
        <taxon>Eukaryota</taxon>
        <taxon>Metazoa</taxon>
        <taxon>Ecdysozoa</taxon>
        <taxon>Arthropoda</taxon>
        <taxon>Hexapoda</taxon>
        <taxon>Insecta</taxon>
        <taxon>Pterygota</taxon>
        <taxon>Neoptera</taxon>
        <taxon>Endopterygota</taxon>
        <taxon>Diptera</taxon>
        <taxon>Brachycera</taxon>
        <taxon>Muscomorpha</taxon>
        <taxon>Tephritoidea</taxon>
        <taxon>Tephritidae</taxon>
        <taxon>Bactrocera</taxon>
        <taxon>Bactrocera</taxon>
    </lineage>
</organism>
<feature type="compositionally biased region" description="Polar residues" evidence="1">
    <location>
        <begin position="120"/>
        <end position="143"/>
    </location>
</feature>
<proteinExistence type="predicted"/>
<reference evidence="3" key="1">
    <citation type="journal article" date="2014" name="BMC Genomics">
        <title>Characterizing the developmental transcriptome of the oriental fruit fly, Bactrocera dorsalis (Diptera: Tephritidae) through comparative genomic analysis with Drosophila melanogaster utilizing modENCODE datasets.</title>
        <authorList>
            <person name="Geib S.M."/>
            <person name="Calla B."/>
            <person name="Hall B."/>
            <person name="Hou S."/>
            <person name="Manoukis N.C."/>
        </authorList>
    </citation>
    <scope>NUCLEOTIDE SEQUENCE</scope>
    <source>
        <strain evidence="3">Punador</strain>
    </source>
</reference>